<evidence type="ECO:0000256" key="1">
    <source>
        <dbReference type="SAM" id="MobiDB-lite"/>
    </source>
</evidence>
<dbReference type="Proteomes" id="UP001266305">
    <property type="component" value="Unassembled WGS sequence"/>
</dbReference>
<dbReference type="EMBL" id="JASSZA010000004">
    <property type="protein sequence ID" value="KAK2113580.1"/>
    <property type="molecule type" value="Genomic_DNA"/>
</dbReference>
<accession>A0ABQ9VWS4</accession>
<organism evidence="2 3">
    <name type="scientific">Saguinus oedipus</name>
    <name type="common">Cotton-top tamarin</name>
    <name type="synonym">Oedipomidas oedipus</name>
    <dbReference type="NCBI Taxonomy" id="9490"/>
    <lineage>
        <taxon>Eukaryota</taxon>
        <taxon>Metazoa</taxon>
        <taxon>Chordata</taxon>
        <taxon>Craniata</taxon>
        <taxon>Vertebrata</taxon>
        <taxon>Euteleostomi</taxon>
        <taxon>Mammalia</taxon>
        <taxon>Eutheria</taxon>
        <taxon>Euarchontoglires</taxon>
        <taxon>Primates</taxon>
        <taxon>Haplorrhini</taxon>
        <taxon>Platyrrhini</taxon>
        <taxon>Cebidae</taxon>
        <taxon>Callitrichinae</taxon>
        <taxon>Saguinus</taxon>
    </lineage>
</organism>
<gene>
    <name evidence="2" type="ORF">P7K49_007846</name>
</gene>
<evidence type="ECO:0000313" key="2">
    <source>
        <dbReference type="EMBL" id="KAK2113580.1"/>
    </source>
</evidence>
<proteinExistence type="predicted"/>
<sequence length="68" mass="6647">VPHHLWSPALGSPGRAAGPSESGTAPEPAPLRSGAKLRLRARAPGQPDPGDAAGVGRSCPPGGAVHGK</sequence>
<name>A0ABQ9VWS4_SAGOE</name>
<reference evidence="2 3" key="1">
    <citation type="submission" date="2023-05" db="EMBL/GenBank/DDBJ databases">
        <title>B98-5 Cell Line De Novo Hybrid Assembly: An Optical Mapping Approach.</title>
        <authorList>
            <person name="Kananen K."/>
            <person name="Auerbach J.A."/>
            <person name="Kautto E."/>
            <person name="Blachly J.S."/>
        </authorList>
    </citation>
    <scope>NUCLEOTIDE SEQUENCE [LARGE SCALE GENOMIC DNA]</scope>
    <source>
        <strain evidence="2">B95-8</strain>
        <tissue evidence="2">Cell line</tissue>
    </source>
</reference>
<protein>
    <submittedName>
        <fullName evidence="2">Uncharacterized protein</fullName>
    </submittedName>
</protein>
<feature type="region of interest" description="Disordered" evidence="1">
    <location>
        <begin position="1"/>
        <end position="68"/>
    </location>
</feature>
<keyword evidence="3" id="KW-1185">Reference proteome</keyword>
<feature type="non-terminal residue" evidence="2">
    <location>
        <position position="68"/>
    </location>
</feature>
<evidence type="ECO:0000313" key="3">
    <source>
        <dbReference type="Proteomes" id="UP001266305"/>
    </source>
</evidence>
<feature type="non-terminal residue" evidence="2">
    <location>
        <position position="1"/>
    </location>
</feature>
<comment type="caution">
    <text evidence="2">The sequence shown here is derived from an EMBL/GenBank/DDBJ whole genome shotgun (WGS) entry which is preliminary data.</text>
</comment>